<dbReference type="InterPro" id="IPR000109">
    <property type="entry name" value="POT_fam"/>
</dbReference>
<keyword evidence="9 12" id="KW-0119">Carbohydrate metabolism</keyword>
<feature type="transmembrane region" description="Helical" evidence="14">
    <location>
        <begin position="981"/>
        <end position="1002"/>
    </location>
</feature>
<dbReference type="InterPro" id="IPR001701">
    <property type="entry name" value="Glyco_hydro_9"/>
</dbReference>
<dbReference type="OrthoDB" id="8904098at2759"/>
<evidence type="ECO:0000259" key="15">
    <source>
        <dbReference type="Pfam" id="PF00759"/>
    </source>
</evidence>
<dbReference type="GO" id="GO:0022857">
    <property type="term" value="F:transmembrane transporter activity"/>
    <property type="evidence" value="ECO:0007669"/>
    <property type="project" value="InterPro"/>
</dbReference>
<evidence type="ECO:0000256" key="12">
    <source>
        <dbReference type="PROSITE-ProRule" id="PRU10059"/>
    </source>
</evidence>
<dbReference type="PANTHER" id="PTHR22298">
    <property type="entry name" value="ENDO-1,4-BETA-GLUCANASE"/>
    <property type="match status" value="1"/>
</dbReference>
<dbReference type="EC" id="3.2.1.4" evidence="13"/>
<dbReference type="InterPro" id="IPR018221">
    <property type="entry name" value="Glyco_hydro_9_His_AS"/>
</dbReference>
<comment type="subcellular location">
    <subcellularLocation>
        <location evidence="2">Membrane</location>
        <topology evidence="2">Multi-pass membrane protein</topology>
    </subcellularLocation>
</comment>
<evidence type="ECO:0000313" key="17">
    <source>
        <dbReference type="Proteomes" id="UP000250321"/>
    </source>
</evidence>
<proteinExistence type="inferred from homology"/>
<feature type="transmembrane region" description="Helical" evidence="14">
    <location>
        <begin position="946"/>
        <end position="969"/>
    </location>
</feature>
<keyword evidence="5 12" id="KW-0378">Hydrolase</keyword>
<feature type="transmembrane region" description="Helical" evidence="14">
    <location>
        <begin position="1022"/>
        <end position="1042"/>
    </location>
</feature>
<dbReference type="SUPFAM" id="SSF48208">
    <property type="entry name" value="Six-hairpin glycosidases"/>
    <property type="match status" value="1"/>
</dbReference>
<comment type="caution">
    <text evidence="16">The sequence shown here is derived from an EMBL/GenBank/DDBJ whole genome shotgun (WGS) entry which is preliminary data.</text>
</comment>
<feature type="transmembrane region" description="Helical" evidence="14">
    <location>
        <begin position="593"/>
        <end position="614"/>
    </location>
</feature>
<feature type="transmembrane region" description="Helical" evidence="14">
    <location>
        <begin position="862"/>
        <end position="884"/>
    </location>
</feature>
<evidence type="ECO:0000256" key="13">
    <source>
        <dbReference type="RuleBase" id="RU361166"/>
    </source>
</evidence>
<dbReference type="Pfam" id="PF00759">
    <property type="entry name" value="Glyco_hydro_9"/>
    <property type="match status" value="1"/>
</dbReference>
<gene>
    <name evidence="16" type="ORF">Pyn_13254</name>
</gene>
<evidence type="ECO:0000256" key="6">
    <source>
        <dbReference type="ARBA" id="ARBA00022989"/>
    </source>
</evidence>
<dbReference type="Gene3D" id="1.20.1250.20">
    <property type="entry name" value="MFS general substrate transporter like domains"/>
    <property type="match status" value="1"/>
</dbReference>
<accession>A0A314UTG1</accession>
<evidence type="ECO:0000313" key="16">
    <source>
        <dbReference type="EMBL" id="PQM38039.1"/>
    </source>
</evidence>
<feature type="domain" description="Glycoside hydrolase family 9" evidence="15">
    <location>
        <begin position="44"/>
        <end position="465"/>
    </location>
</feature>
<dbReference type="Pfam" id="PF00854">
    <property type="entry name" value="PTR2"/>
    <property type="match status" value="1"/>
</dbReference>
<evidence type="ECO:0000256" key="11">
    <source>
        <dbReference type="ARBA" id="ARBA00023326"/>
    </source>
</evidence>
<evidence type="ECO:0000256" key="7">
    <source>
        <dbReference type="ARBA" id="ARBA00023001"/>
    </source>
</evidence>
<keyword evidence="17" id="KW-1185">Reference proteome</keyword>
<dbReference type="SUPFAM" id="SSF103473">
    <property type="entry name" value="MFS general substrate transporter"/>
    <property type="match status" value="1"/>
</dbReference>
<protein>
    <recommendedName>
        <fullName evidence="13">Endoglucanase</fullName>
        <ecNumber evidence="13">3.2.1.4</ecNumber>
    </recommendedName>
</protein>
<evidence type="ECO:0000256" key="1">
    <source>
        <dbReference type="ARBA" id="ARBA00000966"/>
    </source>
</evidence>
<evidence type="ECO:0000256" key="8">
    <source>
        <dbReference type="ARBA" id="ARBA00023136"/>
    </source>
</evidence>
<evidence type="ECO:0000256" key="3">
    <source>
        <dbReference type="ARBA" id="ARBA00007072"/>
    </source>
</evidence>
<evidence type="ECO:0000256" key="2">
    <source>
        <dbReference type="ARBA" id="ARBA00004141"/>
    </source>
</evidence>
<dbReference type="InterPro" id="IPR008928">
    <property type="entry name" value="6-hairpin_glycosidase_sf"/>
</dbReference>
<dbReference type="STRING" id="2094558.A0A314UTG1"/>
<dbReference type="AlphaFoldDB" id="A0A314UTG1"/>
<evidence type="ECO:0000256" key="10">
    <source>
        <dbReference type="ARBA" id="ARBA00023295"/>
    </source>
</evidence>
<keyword evidence="11 12" id="KW-0624">Polysaccharide degradation</keyword>
<dbReference type="FunFam" id="1.50.10.10:FF:000020">
    <property type="entry name" value="Endoglucanase"/>
    <property type="match status" value="1"/>
</dbReference>
<keyword evidence="8 14" id="KW-0472">Membrane</keyword>
<comment type="similarity">
    <text evidence="3 12 13">Belongs to the glycosyl hydrolase 9 (cellulase E) family.</text>
</comment>
<evidence type="ECO:0000256" key="4">
    <source>
        <dbReference type="ARBA" id="ARBA00022692"/>
    </source>
</evidence>
<comment type="catalytic activity">
    <reaction evidence="1 13">
        <text>Endohydrolysis of (1-&gt;4)-beta-D-glucosidic linkages in cellulose, lichenin and cereal beta-D-glucans.</text>
        <dbReference type="EC" id="3.2.1.4"/>
    </reaction>
</comment>
<feature type="transmembrane region" description="Helical" evidence="14">
    <location>
        <begin position="568"/>
        <end position="587"/>
    </location>
</feature>
<evidence type="ECO:0000256" key="14">
    <source>
        <dbReference type="SAM" id="Phobius"/>
    </source>
</evidence>
<dbReference type="Proteomes" id="UP000250321">
    <property type="component" value="Unassembled WGS sequence"/>
</dbReference>
<keyword evidence="7 13" id="KW-0136">Cellulose degradation</keyword>
<feature type="active site" evidence="12">
    <location>
        <position position="431"/>
    </location>
</feature>
<keyword evidence="6 14" id="KW-1133">Transmembrane helix</keyword>
<sequence>MEKKTKPHHCGASKKSNTFVVQLYLLLLLLITLNISTTSQAFNYTDALSKSLLYFESQRSGRLPYNQRVTWRDHSGLTDGLEQGVDLVGGYYDAGDHVKFGLPMAFTVTMLSWSVIEFRQQIAAAGELEHAMEAIKWGTDYFIKAHTSPNVLWAEVGDGDTDHYCWQRPEDMTTSRQAYKIDETHPGSDLAGEAAAAMAAAALVFKKTNPHYAHLLLHHAQQLFEFGDKYRDKYDGSLGVVKSYYASVSGFKDELLWAALWLYKATDNEKYLKYVISKAHSFGGIGWAITEFSWDVKYAGLQLVASKLLIEEKHKQHSHILELYRSKAEHYICSCLNKNNDTKNVERTPAGLLYIRQWNNMQYVSTAAFLLTVYSDFLKSSNQKLSCHGGMVGHEEVLDFAKSQIDYILGSNPMNMSYLVGYGPKYPQRVHHRGASVESYRENKGFIGCTQGYDNWYGREEPNPMFWLGLWLEGLIVKIILWTKGTIICRLRPVLISRDGEKEGASDGAVVDFRGNPVDKSKTGGWLAAGLILGIELAERICVMGISMNLVTYLVGNLHIPSAKSATIVTNFMGTLNLLGLLGGFLADARLGRYLTVALSATITGLGIILLTLATSIPSMRPPPCDDYRKQHHECIEANGKQLALLYAALYTTALGGGGVKSNVSGFGSDQFDARDPREEKSMIFFFNRFYFGISIGSLFAVIVLVYVQDNVGRGLGYGISAGAMIIALVVLLSGTPFYRFHKPQGSPLTVIWRVIFLAWKKRAYPYPAHPSLLNQYQEAKIPHTQRLKCLDKAAILDEYASAEGNGSNPWIVSTVNQVEEVKLVFKLMPVWSTCILFWTVYSQMTTFTIEQATFMNRKIGSFVIPAGSFSAFLFITILLFTSLNEKLFVPLARKLTNTAQGITSLQRIGIGLVLSIAAMIAAAIVEKQRREFAVHQNTKIRAFWLVLQYFLVGAGEAFVYVGQLEFFIREAPDRMKSMSTGLFLSTISMGFYVSTLLVTVVDKVTKKSWLRSNLNKGRVDYFYLLLAVLGALNFLMFLAFATRHQYKGQQHGSPNDSFKKEHKSSNDITVEEMAEMIRIEAKEGP</sequence>
<dbReference type="Gene3D" id="1.50.10.10">
    <property type="match status" value="1"/>
</dbReference>
<keyword evidence="10 12" id="KW-0326">Glycosidase</keyword>
<dbReference type="InterPro" id="IPR012341">
    <property type="entry name" value="6hp_glycosidase-like_sf"/>
</dbReference>
<feature type="transmembrane region" description="Helical" evidence="14">
    <location>
        <begin position="690"/>
        <end position="709"/>
    </location>
</feature>
<dbReference type="GO" id="GO:0030245">
    <property type="term" value="P:cellulose catabolic process"/>
    <property type="evidence" value="ECO:0007669"/>
    <property type="project" value="UniProtKB-KW"/>
</dbReference>
<dbReference type="PROSITE" id="PS00592">
    <property type="entry name" value="GH9_2"/>
    <property type="match status" value="1"/>
</dbReference>
<organism evidence="16 17">
    <name type="scientific">Prunus yedoensis var. nudiflora</name>
    <dbReference type="NCBI Taxonomy" id="2094558"/>
    <lineage>
        <taxon>Eukaryota</taxon>
        <taxon>Viridiplantae</taxon>
        <taxon>Streptophyta</taxon>
        <taxon>Embryophyta</taxon>
        <taxon>Tracheophyta</taxon>
        <taxon>Spermatophyta</taxon>
        <taxon>Magnoliopsida</taxon>
        <taxon>eudicotyledons</taxon>
        <taxon>Gunneridae</taxon>
        <taxon>Pentapetalae</taxon>
        <taxon>rosids</taxon>
        <taxon>fabids</taxon>
        <taxon>Rosales</taxon>
        <taxon>Rosaceae</taxon>
        <taxon>Amygdaloideae</taxon>
        <taxon>Amygdaleae</taxon>
        <taxon>Prunus</taxon>
    </lineage>
</organism>
<feature type="transmembrane region" description="Helical" evidence="14">
    <location>
        <begin position="905"/>
        <end position="926"/>
    </location>
</feature>
<feature type="transmembrane region" description="Helical" evidence="14">
    <location>
        <begin position="715"/>
        <end position="733"/>
    </location>
</feature>
<dbReference type="GO" id="GO:0016020">
    <property type="term" value="C:membrane"/>
    <property type="evidence" value="ECO:0007669"/>
    <property type="project" value="UniProtKB-SubCell"/>
</dbReference>
<evidence type="ECO:0000256" key="5">
    <source>
        <dbReference type="ARBA" id="ARBA00022801"/>
    </source>
</evidence>
<dbReference type="GO" id="GO:0008810">
    <property type="term" value="F:cellulase activity"/>
    <property type="evidence" value="ECO:0007669"/>
    <property type="project" value="UniProtKB-EC"/>
</dbReference>
<dbReference type="InterPro" id="IPR036259">
    <property type="entry name" value="MFS_trans_sf"/>
</dbReference>
<evidence type="ECO:0000256" key="9">
    <source>
        <dbReference type="ARBA" id="ARBA00023277"/>
    </source>
</evidence>
<reference evidence="16 17" key="1">
    <citation type="submission" date="2018-02" db="EMBL/GenBank/DDBJ databases">
        <title>Draft genome of wild Prunus yedoensis var. nudiflora.</title>
        <authorList>
            <person name="Baek S."/>
            <person name="Kim J.-H."/>
            <person name="Choi K."/>
            <person name="Kim G.-B."/>
            <person name="Cho A."/>
            <person name="Jang H."/>
            <person name="Shin C.-H."/>
            <person name="Yu H.-J."/>
            <person name="Mun J.-H."/>
        </authorList>
    </citation>
    <scope>NUCLEOTIDE SEQUENCE [LARGE SCALE GENOMIC DNA]</scope>
    <source>
        <strain evidence="17">cv. Jeju island</strain>
        <tissue evidence="16">Leaf</tissue>
    </source>
</reference>
<dbReference type="EMBL" id="PJQY01003371">
    <property type="protein sequence ID" value="PQM38039.1"/>
    <property type="molecule type" value="Genomic_DNA"/>
</dbReference>
<keyword evidence="4 14" id="KW-0812">Transmembrane</keyword>
<name>A0A314UTG1_PRUYE</name>